<sequence>MLFLFLFNICEAGREIFDLIAKSMVKTNKTIYTDTVEYVDDSPAYKDPLNYTSCNATAYFSNAEIFNFNQIDYKDLRVASKYIYRIFGKSTPFKEIIRKMISYRTIRREIFNFKNFHKYVKNYIQNIQQENNEINAYLLLKSLAFKCYKLIYLFSFIELEEQKRNELKNAMVESMVLKTKCDCQWQIIQILDTVVYDFLIESLEAVISNSEKKIGQTSSP</sequence>
<dbReference type="Proteomes" id="UP001334084">
    <property type="component" value="Chromosome 2"/>
</dbReference>
<dbReference type="GeneID" id="90540554"/>
<dbReference type="EMBL" id="CP142727">
    <property type="protein sequence ID" value="WUR02745.1"/>
    <property type="molecule type" value="Genomic_DNA"/>
</dbReference>
<proteinExistence type="predicted"/>
<dbReference type="KEGG" id="vnx:VNE69_02264"/>
<gene>
    <name evidence="1" type="ORF">VNE69_02264</name>
</gene>
<reference evidence="1" key="1">
    <citation type="journal article" date="2024" name="BMC Genomics">
        <title>Functional annotation of a divergent genome using sequence and structure-based similarity.</title>
        <authorList>
            <person name="Svedberg D."/>
            <person name="Winiger R.R."/>
            <person name="Berg A."/>
            <person name="Sharma H."/>
            <person name="Tellgren-Roth C."/>
            <person name="Debrunner-Vossbrinck B.A."/>
            <person name="Vossbrinck C.R."/>
            <person name="Barandun J."/>
        </authorList>
    </citation>
    <scope>NUCLEOTIDE SEQUENCE</scope>
    <source>
        <strain evidence="1">Illinois isolate</strain>
    </source>
</reference>
<name>A0AAX4J9W3_9MICR</name>
<evidence type="ECO:0000313" key="1">
    <source>
        <dbReference type="EMBL" id="WUR02745.1"/>
    </source>
</evidence>
<dbReference type="RefSeq" id="XP_065328890.1">
    <property type="nucleotide sequence ID" value="XM_065472818.1"/>
</dbReference>
<accession>A0AAX4J9W3</accession>
<dbReference type="AlphaFoldDB" id="A0AAX4J9W3"/>
<evidence type="ECO:0000313" key="2">
    <source>
        <dbReference type="Proteomes" id="UP001334084"/>
    </source>
</evidence>
<keyword evidence="2" id="KW-1185">Reference proteome</keyword>
<protein>
    <submittedName>
        <fullName evidence="1">SP-containing protein</fullName>
    </submittedName>
</protein>
<organism evidence="1 2">
    <name type="scientific">Vairimorpha necatrix</name>
    <dbReference type="NCBI Taxonomy" id="6039"/>
    <lineage>
        <taxon>Eukaryota</taxon>
        <taxon>Fungi</taxon>
        <taxon>Fungi incertae sedis</taxon>
        <taxon>Microsporidia</taxon>
        <taxon>Nosematidae</taxon>
        <taxon>Vairimorpha</taxon>
    </lineage>
</organism>